<name>A0ABD5P3P3_9EURY</name>
<protein>
    <submittedName>
        <fullName evidence="1">Pyridoxamine 5'-phosphate oxidase family protein</fullName>
    </submittedName>
</protein>
<evidence type="ECO:0000313" key="2">
    <source>
        <dbReference type="Proteomes" id="UP001595821"/>
    </source>
</evidence>
<accession>A0ABD5P3P3</accession>
<dbReference type="Gene3D" id="2.30.110.10">
    <property type="entry name" value="Electron Transport, Fmn-binding Protein, Chain A"/>
    <property type="match status" value="1"/>
</dbReference>
<dbReference type="GeneID" id="71852592"/>
<proteinExistence type="predicted"/>
<dbReference type="AlphaFoldDB" id="A0ABD5P3P3"/>
<dbReference type="Proteomes" id="UP001595821">
    <property type="component" value="Unassembled WGS sequence"/>
</dbReference>
<gene>
    <name evidence="1" type="ORF">ACFOZ7_18860</name>
</gene>
<comment type="caution">
    <text evidence="1">The sequence shown here is derived from an EMBL/GenBank/DDBJ whole genome shotgun (WGS) entry which is preliminary data.</text>
</comment>
<dbReference type="SUPFAM" id="SSF50475">
    <property type="entry name" value="FMN-binding split barrel"/>
    <property type="match status" value="1"/>
</dbReference>
<reference evidence="1 2" key="1">
    <citation type="journal article" date="2014" name="Int. J. Syst. Evol. Microbiol.">
        <title>Complete genome sequence of Corynebacterium casei LMG S-19264T (=DSM 44701T), isolated from a smear-ripened cheese.</title>
        <authorList>
            <consortium name="US DOE Joint Genome Institute (JGI-PGF)"/>
            <person name="Walter F."/>
            <person name="Albersmeier A."/>
            <person name="Kalinowski J."/>
            <person name="Ruckert C."/>
        </authorList>
    </citation>
    <scope>NUCLEOTIDE SEQUENCE [LARGE SCALE GENOMIC DNA]</scope>
    <source>
        <strain evidence="1 2">IBRC-M 10912</strain>
    </source>
</reference>
<dbReference type="InterPro" id="IPR024747">
    <property type="entry name" value="Pyridox_Oxase-rel"/>
</dbReference>
<dbReference type="InterPro" id="IPR012349">
    <property type="entry name" value="Split_barrel_FMN-bd"/>
</dbReference>
<dbReference type="Pfam" id="PF12900">
    <property type="entry name" value="Pyridox_ox_2"/>
    <property type="match status" value="1"/>
</dbReference>
<organism evidence="1 2">
    <name type="scientific">Natribaculum luteum</name>
    <dbReference type="NCBI Taxonomy" id="1586232"/>
    <lineage>
        <taxon>Archaea</taxon>
        <taxon>Methanobacteriati</taxon>
        <taxon>Methanobacteriota</taxon>
        <taxon>Stenosarchaea group</taxon>
        <taxon>Halobacteria</taxon>
        <taxon>Halobacteriales</taxon>
        <taxon>Natrialbaceae</taxon>
        <taxon>Natribaculum</taxon>
    </lineage>
</organism>
<sequence length="150" mass="16867">MDRIEYTYTFGMDDEEVVDALESHEVGVLSLASDGSGYAIPVAYLFDGSSLYIRLGTDDSSKKLSFIDETDEACFLLYEYEPPDDSWSVIATGPLSELTGDERAVFDDVTINEEFLRLRVFDEDVDEIDLEIYELEIETLTGRKTGSESL</sequence>
<dbReference type="RefSeq" id="WP_246971772.1">
    <property type="nucleotide sequence ID" value="NZ_CP095397.1"/>
</dbReference>
<evidence type="ECO:0000313" key="1">
    <source>
        <dbReference type="EMBL" id="MFC4248959.1"/>
    </source>
</evidence>
<dbReference type="EMBL" id="JBHSDJ010000129">
    <property type="protein sequence ID" value="MFC4248959.1"/>
    <property type="molecule type" value="Genomic_DNA"/>
</dbReference>